<keyword evidence="2" id="KW-1185">Reference proteome</keyword>
<comment type="caution">
    <text evidence="1">The sequence shown here is derived from an EMBL/GenBank/DDBJ whole genome shotgun (WGS) entry which is preliminary data.</text>
</comment>
<dbReference type="EMBL" id="JAAZSQ010000023">
    <property type="protein sequence ID" value="NKX56356.1"/>
    <property type="molecule type" value="Genomic_DNA"/>
</dbReference>
<dbReference type="AlphaFoldDB" id="A0A7X6QM28"/>
<dbReference type="Proteomes" id="UP000544090">
    <property type="component" value="Unassembled WGS sequence"/>
</dbReference>
<reference evidence="1 2" key="1">
    <citation type="submission" date="2020-04" db="EMBL/GenBank/DDBJ databases">
        <title>Arthrobacter sp. nov.</title>
        <authorList>
            <person name="Liu S."/>
        </authorList>
    </citation>
    <scope>NUCLEOTIDE SEQUENCE [LARGE SCALE GENOMIC DNA]</scope>
    <source>
        <strain evidence="1 2">E918</strain>
    </source>
</reference>
<accession>A0A7X6QM28</accession>
<dbReference type="InterPro" id="IPR046174">
    <property type="entry name" value="DUF6176"/>
</dbReference>
<sequence length="115" mass="13289">MESITWFAPILPGKVEAWKEFVEELKGPRKEEYEASFQRNGMNREVASLMQTPQGDFTCFFQEAESIAKVAENFATSQEPYDVWFREKVNELHGITPEMLQGSLPATVYLDHRRA</sequence>
<organism evidence="1 2">
    <name type="scientific">Arthrobacter mobilis</name>
    <dbReference type="NCBI Taxonomy" id="2724944"/>
    <lineage>
        <taxon>Bacteria</taxon>
        <taxon>Bacillati</taxon>
        <taxon>Actinomycetota</taxon>
        <taxon>Actinomycetes</taxon>
        <taxon>Micrococcales</taxon>
        <taxon>Micrococcaceae</taxon>
        <taxon>Arthrobacter</taxon>
    </lineage>
</organism>
<proteinExistence type="predicted"/>
<protein>
    <submittedName>
        <fullName evidence="1">Uncharacterized protein</fullName>
    </submittedName>
</protein>
<evidence type="ECO:0000313" key="1">
    <source>
        <dbReference type="EMBL" id="NKX56356.1"/>
    </source>
</evidence>
<name>A0A7X6QM28_9MICC</name>
<dbReference type="Pfam" id="PF19673">
    <property type="entry name" value="DUF6176"/>
    <property type="match status" value="1"/>
</dbReference>
<gene>
    <name evidence="1" type="ORF">HGG74_17865</name>
</gene>
<dbReference type="RefSeq" id="WP_168488561.1">
    <property type="nucleotide sequence ID" value="NZ_JAAZSQ010000023.1"/>
</dbReference>
<evidence type="ECO:0000313" key="2">
    <source>
        <dbReference type="Proteomes" id="UP000544090"/>
    </source>
</evidence>